<dbReference type="GeneID" id="8778124"/>
<dbReference type="PANTHER" id="PTHR42930:SF5">
    <property type="entry name" value="PHOSPHATE UPTAKE REGULATOR, PHOU"/>
    <property type="match status" value="1"/>
</dbReference>
<dbReference type="InterPro" id="IPR007159">
    <property type="entry name" value="SpoVT-AbrB_dom"/>
</dbReference>
<dbReference type="eggNOG" id="arCOG00318">
    <property type="taxonomic scope" value="Archaea"/>
</dbReference>
<evidence type="ECO:0000313" key="3">
    <source>
        <dbReference type="Proteomes" id="UP000002613"/>
    </source>
</evidence>
<name>D3S3G0_FERPA</name>
<dbReference type="InterPro" id="IPR038078">
    <property type="entry name" value="PhoU-like_sf"/>
</dbReference>
<evidence type="ECO:0000259" key="1">
    <source>
        <dbReference type="SMART" id="SM00966"/>
    </source>
</evidence>
<dbReference type="STRING" id="589924.Ferp_0622"/>
<dbReference type="SMART" id="SM00966">
    <property type="entry name" value="SpoVT_AbrB"/>
    <property type="match status" value="1"/>
</dbReference>
<dbReference type="KEGG" id="fpl:Ferp_0622"/>
<reference evidence="2 3" key="2">
    <citation type="journal article" date="2011" name="Stand. Genomic Sci.">
        <title>Complete genome sequence of Ferroglobus placidus AEDII12DO.</title>
        <authorList>
            <person name="Anderson I."/>
            <person name="Risso C."/>
            <person name="Holmes D."/>
            <person name="Lucas S."/>
            <person name="Copeland A."/>
            <person name="Lapidus A."/>
            <person name="Cheng J.F."/>
            <person name="Bruce D."/>
            <person name="Goodwin L."/>
            <person name="Pitluck S."/>
            <person name="Saunders E."/>
            <person name="Brettin T."/>
            <person name="Detter J.C."/>
            <person name="Han C."/>
            <person name="Tapia R."/>
            <person name="Larimer F."/>
            <person name="Land M."/>
            <person name="Hauser L."/>
            <person name="Woyke T."/>
            <person name="Lovley D."/>
            <person name="Kyrpides N."/>
            <person name="Ivanova N."/>
        </authorList>
    </citation>
    <scope>NUCLEOTIDE SEQUENCE [LARGE SCALE GENOMIC DNA]</scope>
    <source>
        <strain evidence="3">DSM 10642 / AEDII12DO</strain>
    </source>
</reference>
<dbReference type="AlphaFoldDB" id="D3S3G0"/>
<accession>D3S3G0</accession>
<dbReference type="InterPro" id="IPR037914">
    <property type="entry name" value="SpoVT-AbrB_sf"/>
</dbReference>
<protein>
    <submittedName>
        <fullName evidence="2">Phosphate uptake regulator, PhoU</fullName>
    </submittedName>
</protein>
<dbReference type="GO" id="GO:0030643">
    <property type="term" value="P:intracellular phosphate ion homeostasis"/>
    <property type="evidence" value="ECO:0007669"/>
    <property type="project" value="InterPro"/>
</dbReference>
<dbReference type="Pfam" id="PF01895">
    <property type="entry name" value="PhoU"/>
    <property type="match status" value="1"/>
</dbReference>
<sequence>MEVRKLQLIGGSSYMVSLPKDWVRSNKLKQGDELLLLIEDDIVKIVPKKISEDYRIVKAKITNIPRYDEKFLERFVYALFIQGLDEVEIEDKGLTPRVIAKISSIVHSIIGMEVIDASNGRVVLRSLTSSELDVNGVLNRMAQIIEGIFDGIVDCMTLGDMEGLKDVKNLENDTDRLYLLAIRLENRIMKDISSPSRWNELRHILGMRLVAKFLEEIADDLHDFSEKLPEISEEFKGNLLMFLEDLNSTFSKVMKAYISGDIDMAEDSISQANEIEEILLKELEKGDANYRIAIYSLIDVSRNLKSIGEVAFNKAVRERYLS</sequence>
<dbReference type="InterPro" id="IPR028366">
    <property type="entry name" value="PhoU"/>
</dbReference>
<dbReference type="SUPFAM" id="SSF109755">
    <property type="entry name" value="PhoU-like"/>
    <property type="match status" value="1"/>
</dbReference>
<feature type="domain" description="SpoVT-AbrB" evidence="1">
    <location>
        <begin position="8"/>
        <end position="53"/>
    </location>
</feature>
<dbReference type="RefSeq" id="WP_012965139.1">
    <property type="nucleotide sequence ID" value="NC_013849.1"/>
</dbReference>
<keyword evidence="3" id="KW-1185">Reference proteome</keyword>
<dbReference type="PaxDb" id="589924-Ferp_0622"/>
<organism evidence="2 3">
    <name type="scientific">Ferroglobus placidus (strain DSM 10642 / AEDII12DO)</name>
    <dbReference type="NCBI Taxonomy" id="589924"/>
    <lineage>
        <taxon>Archaea</taxon>
        <taxon>Methanobacteriati</taxon>
        <taxon>Methanobacteriota</taxon>
        <taxon>Archaeoglobi</taxon>
        <taxon>Archaeoglobales</taxon>
        <taxon>Archaeoglobaceae</taxon>
        <taxon>Ferroglobus</taxon>
    </lineage>
</organism>
<gene>
    <name evidence="2" type="ordered locus">Ferp_0622</name>
</gene>
<dbReference type="InterPro" id="IPR026022">
    <property type="entry name" value="PhoU_dom"/>
</dbReference>
<dbReference type="OrthoDB" id="40991at2157"/>
<dbReference type="HOGENOM" id="CLU_069302_1_0_2"/>
<dbReference type="Proteomes" id="UP000002613">
    <property type="component" value="Chromosome"/>
</dbReference>
<dbReference type="EMBL" id="CP001899">
    <property type="protein sequence ID" value="ADC64793.1"/>
    <property type="molecule type" value="Genomic_DNA"/>
</dbReference>
<dbReference type="Gene3D" id="1.20.58.220">
    <property type="entry name" value="Phosphate transport system protein phou homolog 2, domain 2"/>
    <property type="match status" value="1"/>
</dbReference>
<reference evidence="3" key="1">
    <citation type="submission" date="2010-02" db="EMBL/GenBank/DDBJ databases">
        <title>Complete sequence of Ferroglobus placidus DSM 10642.</title>
        <authorList>
            <consortium name="US DOE Joint Genome Institute"/>
            <person name="Lucas S."/>
            <person name="Copeland A."/>
            <person name="Lapidus A."/>
            <person name="Cheng J.-F."/>
            <person name="Bruce D."/>
            <person name="Goodwin L."/>
            <person name="Pitluck S."/>
            <person name="Saunders E."/>
            <person name="Brettin T."/>
            <person name="Detter J.C."/>
            <person name="Han C."/>
            <person name="Tapia R."/>
            <person name="Larimer F."/>
            <person name="Land M."/>
            <person name="Hauser L."/>
            <person name="Kyrpides N."/>
            <person name="Ivanova N."/>
            <person name="Holmes D."/>
            <person name="Lovley D."/>
            <person name="Kyrpides N."/>
            <person name="Anderson I.J."/>
            <person name="Woyke T."/>
        </authorList>
    </citation>
    <scope>NUCLEOTIDE SEQUENCE [LARGE SCALE GENOMIC DNA]</scope>
    <source>
        <strain evidence="3">DSM 10642 / AEDII12DO</strain>
    </source>
</reference>
<dbReference type="Pfam" id="PF04014">
    <property type="entry name" value="MazE_antitoxin"/>
    <property type="match status" value="1"/>
</dbReference>
<dbReference type="GO" id="GO:0003677">
    <property type="term" value="F:DNA binding"/>
    <property type="evidence" value="ECO:0007669"/>
    <property type="project" value="InterPro"/>
</dbReference>
<dbReference type="PANTHER" id="PTHR42930">
    <property type="entry name" value="PHOSPHATE-SPECIFIC TRANSPORT SYSTEM ACCESSORY PROTEIN PHOU"/>
    <property type="match status" value="1"/>
</dbReference>
<dbReference type="SUPFAM" id="SSF89447">
    <property type="entry name" value="AbrB/MazE/MraZ-like"/>
    <property type="match status" value="1"/>
</dbReference>
<proteinExistence type="predicted"/>
<dbReference type="GO" id="GO:0045936">
    <property type="term" value="P:negative regulation of phosphate metabolic process"/>
    <property type="evidence" value="ECO:0007669"/>
    <property type="project" value="InterPro"/>
</dbReference>
<evidence type="ECO:0000313" key="2">
    <source>
        <dbReference type="EMBL" id="ADC64793.1"/>
    </source>
</evidence>